<evidence type="ECO:0000313" key="6">
    <source>
        <dbReference type="Proteomes" id="UP000291301"/>
    </source>
</evidence>
<evidence type="ECO:0000256" key="1">
    <source>
        <dbReference type="ARBA" id="ARBA00001709"/>
    </source>
</evidence>
<reference evidence="5 6" key="1">
    <citation type="journal article" date="2015" name="Antonie Van Leeuwenhoek">
        <title>Oricola cellulosilytica gen. nov., sp. nov., a cellulose-degrading bacterium of the family Phyllobacteriaceae isolated from surface seashore water, and emended descriptions of Mesorhizobium loti and Phyllobacterium myrsinacearum.</title>
        <authorList>
            <person name="Hameed A."/>
            <person name="Shahina M."/>
            <person name="Lai W.A."/>
            <person name="Lin S.Y."/>
            <person name="Young L.S."/>
            <person name="Liu Y.C."/>
            <person name="Hsu Y.H."/>
            <person name="Young C.C."/>
        </authorList>
    </citation>
    <scope>NUCLEOTIDE SEQUENCE [LARGE SCALE GENOMIC DNA]</scope>
    <source>
        <strain evidence="5 6">KCTC 52183</strain>
    </source>
</reference>
<dbReference type="InterPro" id="IPR029045">
    <property type="entry name" value="ClpP/crotonase-like_dom_sf"/>
</dbReference>
<keyword evidence="5" id="KW-0413">Isomerase</keyword>
<evidence type="ECO:0000256" key="3">
    <source>
        <dbReference type="ARBA" id="ARBA00022801"/>
    </source>
</evidence>
<comment type="catalytic activity">
    <reaction evidence="1">
        <text>3-hydroxy-2-methylpropanoyl-CoA + H2O = 3-hydroxy-2-methylpropanoate + CoA + H(+)</text>
        <dbReference type="Rhea" id="RHEA:20888"/>
        <dbReference type="ChEBI" id="CHEBI:11805"/>
        <dbReference type="ChEBI" id="CHEBI:15377"/>
        <dbReference type="ChEBI" id="CHEBI:15378"/>
        <dbReference type="ChEBI" id="CHEBI:57287"/>
        <dbReference type="ChEBI" id="CHEBI:57340"/>
        <dbReference type="EC" id="3.1.2.4"/>
    </reaction>
</comment>
<comment type="caution">
    <text evidence="5">The sequence shown here is derived from an EMBL/GenBank/DDBJ whole genome shotgun (WGS) entry which is preliminary data.</text>
</comment>
<dbReference type="GO" id="GO:0016853">
    <property type="term" value="F:isomerase activity"/>
    <property type="evidence" value="ECO:0007669"/>
    <property type="project" value="UniProtKB-KW"/>
</dbReference>
<dbReference type="InterPro" id="IPR045004">
    <property type="entry name" value="ECH_dom"/>
</dbReference>
<keyword evidence="3" id="KW-0378">Hydrolase</keyword>
<dbReference type="GO" id="GO:0006574">
    <property type="term" value="P:L-valine catabolic process"/>
    <property type="evidence" value="ECO:0007669"/>
    <property type="project" value="TreeGrafter"/>
</dbReference>
<evidence type="ECO:0000313" key="5">
    <source>
        <dbReference type="EMBL" id="TCD14912.1"/>
    </source>
</evidence>
<dbReference type="GO" id="GO:0005829">
    <property type="term" value="C:cytosol"/>
    <property type="evidence" value="ECO:0007669"/>
    <property type="project" value="TreeGrafter"/>
</dbReference>
<dbReference type="CDD" id="cd06558">
    <property type="entry name" value="crotonase-like"/>
    <property type="match status" value="1"/>
</dbReference>
<name>A0A4R0PBS8_9HYPH</name>
<dbReference type="PANTHER" id="PTHR43176">
    <property type="entry name" value="3-HYDROXYISOBUTYRYL-COA HYDROLASE-RELATED"/>
    <property type="match status" value="1"/>
</dbReference>
<feature type="domain" description="Enoyl-CoA hydratase/isomerase" evidence="4">
    <location>
        <begin position="20"/>
        <end position="339"/>
    </location>
</feature>
<dbReference type="OrthoDB" id="9790967at2"/>
<dbReference type="RefSeq" id="WP_131566132.1">
    <property type="nucleotide sequence ID" value="NZ_JAINFK010000003.1"/>
</dbReference>
<dbReference type="NCBIfam" id="NF004127">
    <property type="entry name" value="PRK05617.1"/>
    <property type="match status" value="1"/>
</dbReference>
<dbReference type="AlphaFoldDB" id="A0A4R0PBS8"/>
<keyword evidence="6" id="KW-1185">Reference proteome</keyword>
<organism evidence="5 6">
    <name type="scientific">Oricola cellulosilytica</name>
    <dbReference type="NCBI Taxonomy" id="1429082"/>
    <lineage>
        <taxon>Bacteria</taxon>
        <taxon>Pseudomonadati</taxon>
        <taxon>Pseudomonadota</taxon>
        <taxon>Alphaproteobacteria</taxon>
        <taxon>Hyphomicrobiales</taxon>
        <taxon>Ahrensiaceae</taxon>
        <taxon>Oricola</taxon>
    </lineage>
</organism>
<evidence type="ECO:0000256" key="2">
    <source>
        <dbReference type="ARBA" id="ARBA00011915"/>
    </source>
</evidence>
<dbReference type="Gene3D" id="3.90.226.10">
    <property type="entry name" value="2-enoyl-CoA Hydratase, Chain A, domain 1"/>
    <property type="match status" value="1"/>
</dbReference>
<dbReference type="Proteomes" id="UP000291301">
    <property type="component" value="Unassembled WGS sequence"/>
</dbReference>
<gene>
    <name evidence="5" type="ORF">E0D97_04980</name>
</gene>
<dbReference type="EC" id="3.1.2.4" evidence="2"/>
<dbReference type="SUPFAM" id="SSF52096">
    <property type="entry name" value="ClpP/crotonase"/>
    <property type="match status" value="1"/>
</dbReference>
<dbReference type="EMBL" id="SJST01000002">
    <property type="protein sequence ID" value="TCD14912.1"/>
    <property type="molecule type" value="Genomic_DNA"/>
</dbReference>
<protein>
    <recommendedName>
        <fullName evidence="2">3-hydroxyisobutyryl-CoA hydrolase</fullName>
        <ecNumber evidence="2">3.1.2.4</ecNumber>
    </recommendedName>
</protein>
<dbReference type="InterPro" id="IPR032259">
    <property type="entry name" value="HIBYL-CoA-H"/>
</dbReference>
<dbReference type="Pfam" id="PF16113">
    <property type="entry name" value="ECH_2"/>
    <property type="match status" value="1"/>
</dbReference>
<proteinExistence type="predicted"/>
<sequence>MRIDTVAGDELIVWREGTAGRIRLNRPRALNALTHNMCLAIEDVLLAWIDDDRVKCVIIEGEGEKAFCAGGDVMPIFQHGKDLAPFWFKEYRLNHLIKHYPKPYVALVDGFDMGGGVGVSSHGSHVIVTENALLAMPEVSIGFIPDVGATWILSRAPGETGRYLGMTAARMRADDAILTGFATHRVPRDNLGKVANALVGGADPDDVCGQFAQAPEPGHIAEHRDAIDAIFSKDTAIGCRGALEAEAEKGAEWAAKALDALNYACPLSVAAIHEIAHLARSFPDIEQCLALEYRFAWNMMDGTNFQEGVRALLVDKDRKPKWTPARLEDVTSEMIAASFAPLPPGEEWSLAAAGGRAVA</sequence>
<dbReference type="PANTHER" id="PTHR43176:SF3">
    <property type="entry name" value="3-HYDROXYISOBUTYRYL-COA HYDROLASE, MITOCHONDRIAL"/>
    <property type="match status" value="1"/>
</dbReference>
<dbReference type="GO" id="GO:0003860">
    <property type="term" value="F:3-hydroxyisobutyryl-CoA hydrolase activity"/>
    <property type="evidence" value="ECO:0007669"/>
    <property type="project" value="UniProtKB-EC"/>
</dbReference>
<accession>A0A4R0PBS8</accession>
<evidence type="ECO:0000259" key="4">
    <source>
        <dbReference type="Pfam" id="PF16113"/>
    </source>
</evidence>